<dbReference type="PANTHER" id="PTHR11963">
    <property type="entry name" value="LEUCINE AMINOPEPTIDASE-RELATED"/>
    <property type="match status" value="1"/>
</dbReference>
<evidence type="ECO:0000256" key="7">
    <source>
        <dbReference type="ARBA" id="ARBA00050021"/>
    </source>
</evidence>
<dbReference type="AlphaFoldDB" id="A0A291ISV6"/>
<keyword evidence="11" id="KW-1185">Reference proteome</keyword>
<keyword evidence="4" id="KW-0378">Hydrolase</keyword>
<evidence type="ECO:0000256" key="2">
    <source>
        <dbReference type="ARBA" id="ARBA00022438"/>
    </source>
</evidence>
<dbReference type="Proteomes" id="UP000232227">
    <property type="component" value="Chromosome"/>
</dbReference>
<dbReference type="GO" id="GO:0030145">
    <property type="term" value="F:manganese ion binding"/>
    <property type="evidence" value="ECO:0007669"/>
    <property type="project" value="InterPro"/>
</dbReference>
<evidence type="ECO:0000256" key="1">
    <source>
        <dbReference type="ARBA" id="ARBA00009528"/>
    </source>
</evidence>
<evidence type="ECO:0000256" key="8">
    <source>
        <dbReference type="ARBA" id="ARBA00050061"/>
    </source>
</evidence>
<feature type="domain" description="Cytosol aminopeptidase" evidence="9">
    <location>
        <begin position="310"/>
        <end position="317"/>
    </location>
</feature>
<dbReference type="GO" id="GO:0070006">
    <property type="term" value="F:metalloaminopeptidase activity"/>
    <property type="evidence" value="ECO:0007669"/>
    <property type="project" value="InterPro"/>
</dbReference>
<protein>
    <recommendedName>
        <fullName evidence="7">Probable cytosol aminopeptidase</fullName>
    </recommendedName>
    <alternativeName>
        <fullName evidence="8">Leucine aminopeptidase</fullName>
    </alternativeName>
    <alternativeName>
        <fullName evidence="5">Leucyl aminopeptidase</fullName>
    </alternativeName>
</protein>
<keyword evidence="3" id="KW-0645">Protease</keyword>
<dbReference type="KEGG" id="mlac:CP520_03555"/>
<dbReference type="PANTHER" id="PTHR11963:SF23">
    <property type="entry name" value="CYTOSOL AMINOPEPTIDASE"/>
    <property type="match status" value="1"/>
</dbReference>
<evidence type="ECO:0000313" key="10">
    <source>
        <dbReference type="EMBL" id="ATG97786.1"/>
    </source>
</evidence>
<dbReference type="Gene3D" id="3.40.630.10">
    <property type="entry name" value="Zn peptidases"/>
    <property type="match status" value="1"/>
</dbReference>
<comment type="similarity">
    <text evidence="1">Belongs to the peptidase M17 family.</text>
</comment>
<comment type="function">
    <text evidence="6">Presumably involved in the processing and regular turnover of intracellular proteins. Catalyzes the removal of unsubstituted N-terminal amino acids from various peptides.</text>
</comment>
<evidence type="ECO:0000256" key="5">
    <source>
        <dbReference type="ARBA" id="ARBA00033172"/>
    </source>
</evidence>
<organism evidence="10 11">
    <name type="scientific">Mesoplasma lactucae ATCC 49193</name>
    <dbReference type="NCBI Taxonomy" id="81460"/>
    <lineage>
        <taxon>Bacteria</taxon>
        <taxon>Bacillati</taxon>
        <taxon>Mycoplasmatota</taxon>
        <taxon>Mollicutes</taxon>
        <taxon>Entomoplasmatales</taxon>
        <taxon>Entomoplasmataceae</taxon>
        <taxon>Mesoplasma</taxon>
    </lineage>
</organism>
<evidence type="ECO:0000256" key="6">
    <source>
        <dbReference type="ARBA" id="ARBA00049972"/>
    </source>
</evidence>
<dbReference type="GO" id="GO:0005737">
    <property type="term" value="C:cytoplasm"/>
    <property type="evidence" value="ECO:0007669"/>
    <property type="project" value="InterPro"/>
</dbReference>
<name>A0A291ISV6_9MOLU</name>
<sequence>MITLNNKDKNEYKVQYINNDLANNNPLIKATKTSYFLDDKDKVIYIKVKENKDRRLELKRAISEFVKANIMNVDIDLDSFINGYCDAYYTSELLFNDIVETIGYNTYQELTDKKENKPSVEYNYNLLTSLNGFDDEFKKEMIKIEFQNYARTLQDTPPNIATSVWLAHRIKEDAKKIPNVKVTVLGKKEAEKLGMGLFLAVNAGSEIEPQVVIVEYNNAPETDKTVLVGKGITFDSGGYNLKPARYLEGMKFDMSGAAIMISTVFALAKAEVKTNVAAIGMFTDNRIGGHAILAESVVKSMNGLTVQIDNTDAEGRMVLADGMTYAIRELHADKIIEASTLTGAIVVALGPWMSAAFTTSDEMWEPLKQAQSYSDEKIWRMPIMQEHLEKMQKTPIADLTNAEPGSDAGASTAAAFLNEFAEGKPYIHLDIAGTADNTKRGTGVMVKTLFELLSK</sequence>
<proteinExistence type="inferred from homology"/>
<dbReference type="Pfam" id="PF00883">
    <property type="entry name" value="Peptidase_M17"/>
    <property type="match status" value="1"/>
</dbReference>
<dbReference type="SUPFAM" id="SSF53187">
    <property type="entry name" value="Zn-dependent exopeptidases"/>
    <property type="match status" value="1"/>
</dbReference>
<reference evidence="10 11" key="1">
    <citation type="submission" date="2017-09" db="EMBL/GenBank/DDBJ databases">
        <title>SPAdes assembly of the Mesoplasma lactucae genome.</title>
        <authorList>
            <person name="Knight T.F."/>
            <person name="Rubinstein R."/>
            <person name="Citino T."/>
        </authorList>
    </citation>
    <scope>NUCLEOTIDE SEQUENCE [LARGE SCALE GENOMIC DNA]</scope>
    <source>
        <strain evidence="10 11">831-C4</strain>
    </source>
</reference>
<gene>
    <name evidence="10" type="ORF">CP520_03555</name>
</gene>
<dbReference type="InterPro" id="IPR000819">
    <property type="entry name" value="Peptidase_M17_C"/>
</dbReference>
<keyword evidence="2" id="KW-0031">Aminopeptidase</keyword>
<dbReference type="RefSeq" id="WP_096863091.1">
    <property type="nucleotide sequence ID" value="NZ_CP023668.1"/>
</dbReference>
<dbReference type="GO" id="GO:0006508">
    <property type="term" value="P:proteolysis"/>
    <property type="evidence" value="ECO:0007669"/>
    <property type="project" value="UniProtKB-KW"/>
</dbReference>
<dbReference type="PRINTS" id="PR00481">
    <property type="entry name" value="LAMNOPPTDASE"/>
</dbReference>
<accession>A0A291ISV6</accession>
<evidence type="ECO:0000259" key="9">
    <source>
        <dbReference type="PROSITE" id="PS00631"/>
    </source>
</evidence>
<evidence type="ECO:0000313" key="11">
    <source>
        <dbReference type="Proteomes" id="UP000232227"/>
    </source>
</evidence>
<dbReference type="CDD" id="cd00433">
    <property type="entry name" value="Peptidase_M17"/>
    <property type="match status" value="1"/>
</dbReference>
<evidence type="ECO:0000256" key="3">
    <source>
        <dbReference type="ARBA" id="ARBA00022670"/>
    </source>
</evidence>
<dbReference type="PROSITE" id="PS00631">
    <property type="entry name" value="CYTOSOL_AP"/>
    <property type="match status" value="1"/>
</dbReference>
<dbReference type="InterPro" id="IPR011356">
    <property type="entry name" value="Leucine_aapep/pepB"/>
</dbReference>
<dbReference type="OrthoDB" id="9809354at2"/>
<dbReference type="EMBL" id="CP023668">
    <property type="protein sequence ID" value="ATG97786.1"/>
    <property type="molecule type" value="Genomic_DNA"/>
</dbReference>
<evidence type="ECO:0000256" key="4">
    <source>
        <dbReference type="ARBA" id="ARBA00022801"/>
    </source>
</evidence>